<keyword evidence="3" id="KW-1185">Reference proteome</keyword>
<comment type="caution">
    <text evidence="2">The sequence shown here is derived from an EMBL/GenBank/DDBJ whole genome shotgun (WGS) entry which is preliminary data.</text>
</comment>
<dbReference type="Proteomes" id="UP001138540">
    <property type="component" value="Unassembled WGS sequence"/>
</dbReference>
<dbReference type="RefSeq" id="WP_184152336.1">
    <property type="nucleotide sequence ID" value="NZ_JACHKA010000001.1"/>
</dbReference>
<name>A0ABR6NEI5_9SPHN</name>
<protein>
    <submittedName>
        <fullName evidence="2">Cytochrome c-type biogenesis protein CcmH/NrfG</fullName>
    </submittedName>
</protein>
<sequence length="219" mass="23485">MTGLVIALLLATLTAAAILLSARIPLRAIAPVAAALLLGLAGYAWQGHPGLFGKPVSADTGQAKFDEALAEKRREIGERISSATKWLVVSDALARSGNTKDAANVLQSGLRENPRDPNLWVGLGNALLAHGNGTLSPASDYAFRQALTIDPQSVSANYFYGLALAESGQFERSRDMWLKLAARLPEDMELREELIRNVALINALIERREAMSRGGEQAP</sequence>
<proteinExistence type="predicted"/>
<gene>
    <name evidence="2" type="ORF">HNP60_001659</name>
</gene>
<dbReference type="Gene3D" id="1.25.40.10">
    <property type="entry name" value="Tetratricopeptide repeat domain"/>
    <property type="match status" value="1"/>
</dbReference>
<keyword evidence="1" id="KW-1133">Transmembrane helix</keyword>
<keyword evidence="1" id="KW-0812">Transmembrane</keyword>
<dbReference type="Pfam" id="PF13432">
    <property type="entry name" value="TPR_16"/>
    <property type="match status" value="1"/>
</dbReference>
<organism evidence="2 3">
    <name type="scientific">Sphingobium lignivorans</name>
    <dbReference type="NCBI Taxonomy" id="2735886"/>
    <lineage>
        <taxon>Bacteria</taxon>
        <taxon>Pseudomonadati</taxon>
        <taxon>Pseudomonadota</taxon>
        <taxon>Alphaproteobacteria</taxon>
        <taxon>Sphingomonadales</taxon>
        <taxon>Sphingomonadaceae</taxon>
        <taxon>Sphingobium</taxon>
    </lineage>
</organism>
<dbReference type="SUPFAM" id="SSF48452">
    <property type="entry name" value="TPR-like"/>
    <property type="match status" value="1"/>
</dbReference>
<keyword evidence="1" id="KW-0472">Membrane</keyword>
<evidence type="ECO:0000313" key="2">
    <source>
        <dbReference type="EMBL" id="MBB5985685.1"/>
    </source>
</evidence>
<dbReference type="EMBL" id="JACHKA010000001">
    <property type="protein sequence ID" value="MBB5985685.1"/>
    <property type="molecule type" value="Genomic_DNA"/>
</dbReference>
<evidence type="ECO:0000313" key="3">
    <source>
        <dbReference type="Proteomes" id="UP001138540"/>
    </source>
</evidence>
<accession>A0ABR6NEI5</accession>
<reference evidence="2 3" key="1">
    <citation type="submission" date="2020-08" db="EMBL/GenBank/DDBJ databases">
        <title>Exploring microbial biodiversity for novel pathways involved in the catabolism of aromatic compounds derived from lignin.</title>
        <authorList>
            <person name="Elkins J."/>
        </authorList>
    </citation>
    <scope>NUCLEOTIDE SEQUENCE [LARGE SCALE GENOMIC DNA]</scope>
    <source>
        <strain evidence="2 3">B1D3A</strain>
    </source>
</reference>
<evidence type="ECO:0000256" key="1">
    <source>
        <dbReference type="SAM" id="Phobius"/>
    </source>
</evidence>
<dbReference type="InterPro" id="IPR011990">
    <property type="entry name" value="TPR-like_helical_dom_sf"/>
</dbReference>
<feature type="transmembrane region" description="Helical" evidence="1">
    <location>
        <begin position="26"/>
        <end position="45"/>
    </location>
</feature>